<dbReference type="PROSITE" id="PS50262">
    <property type="entry name" value="G_PROTEIN_RECEP_F1_2"/>
    <property type="match status" value="1"/>
</dbReference>
<keyword evidence="5" id="KW-0297">G-protein coupled receptor</keyword>
<keyword evidence="3 8" id="KW-0812">Transmembrane</keyword>
<dbReference type="WBParaSite" id="HPLM_0000698101-mRNA-1">
    <property type="protein sequence ID" value="HPLM_0000698101-mRNA-1"/>
    <property type="gene ID" value="HPLM_0000698101"/>
</dbReference>
<proteinExistence type="predicted"/>
<evidence type="ECO:0000256" key="3">
    <source>
        <dbReference type="ARBA" id="ARBA00022692"/>
    </source>
</evidence>
<feature type="transmembrane region" description="Helical" evidence="8">
    <location>
        <begin position="256"/>
        <end position="281"/>
    </location>
</feature>
<keyword evidence="5" id="KW-0675">Receptor</keyword>
<keyword evidence="7" id="KW-0807">Transducer</keyword>
<feature type="transmembrane region" description="Helical" evidence="8">
    <location>
        <begin position="114"/>
        <end position="135"/>
    </location>
</feature>
<evidence type="ECO:0000256" key="5">
    <source>
        <dbReference type="ARBA" id="ARBA00023040"/>
    </source>
</evidence>
<accession>A0A0N4W9K3</accession>
<dbReference type="CDD" id="cd00637">
    <property type="entry name" value="7tm_classA_rhodopsin-like"/>
    <property type="match status" value="1"/>
</dbReference>
<feature type="transmembrane region" description="Helical" evidence="8">
    <location>
        <begin position="313"/>
        <end position="335"/>
    </location>
</feature>
<comment type="subcellular location">
    <subcellularLocation>
        <location evidence="1">Cell membrane</location>
        <topology evidence="1">Multi-pass membrane protein</topology>
    </subcellularLocation>
</comment>
<reference evidence="10" key="1">
    <citation type="submission" date="2016-04" db="UniProtKB">
        <authorList>
            <consortium name="WormBaseParasite"/>
        </authorList>
    </citation>
    <scope>IDENTIFICATION</scope>
</reference>
<feature type="transmembrane region" description="Helical" evidence="8">
    <location>
        <begin position="169"/>
        <end position="189"/>
    </location>
</feature>
<evidence type="ECO:0000256" key="4">
    <source>
        <dbReference type="ARBA" id="ARBA00022989"/>
    </source>
</evidence>
<dbReference type="GO" id="GO:0005886">
    <property type="term" value="C:plasma membrane"/>
    <property type="evidence" value="ECO:0007669"/>
    <property type="project" value="UniProtKB-SubCell"/>
</dbReference>
<dbReference type="PANTHER" id="PTHR37441:SF7">
    <property type="entry name" value="G-PROTEIN COUPLED RECEPTORS FAMILY 1 PROFILE DOMAIN-CONTAINING PROTEIN"/>
    <property type="match status" value="1"/>
</dbReference>
<organism evidence="10">
    <name type="scientific">Haemonchus placei</name>
    <name type="common">Barber's pole worm</name>
    <dbReference type="NCBI Taxonomy" id="6290"/>
    <lineage>
        <taxon>Eukaryota</taxon>
        <taxon>Metazoa</taxon>
        <taxon>Ecdysozoa</taxon>
        <taxon>Nematoda</taxon>
        <taxon>Chromadorea</taxon>
        <taxon>Rhabditida</taxon>
        <taxon>Rhabditina</taxon>
        <taxon>Rhabditomorpha</taxon>
        <taxon>Strongyloidea</taxon>
        <taxon>Trichostrongylidae</taxon>
        <taxon>Haemonchus</taxon>
    </lineage>
</organism>
<keyword evidence="6 8" id="KW-0472">Membrane</keyword>
<dbReference type="AlphaFoldDB" id="A0A0N4W9K3"/>
<keyword evidence="2" id="KW-1003">Cell membrane</keyword>
<dbReference type="PANTHER" id="PTHR37441">
    <property type="entry name" value="PROTEIN CBG16518"/>
    <property type="match status" value="1"/>
</dbReference>
<dbReference type="InterPro" id="IPR040435">
    <property type="entry name" value="Put_GPCR_Chromadorea"/>
</dbReference>
<dbReference type="InterPro" id="IPR017452">
    <property type="entry name" value="GPCR_Rhodpsn_7TM"/>
</dbReference>
<sequence>LVGKGDRSGKKGSNFPAANAPDCHFHRISACTNFWQSCRLIALFATSTILNVVPAISIVSFIACITLCALVIFALVRRRLPSRKYSVVLSRTVADVFSCALLCAASFMANKYSASYTILALFLCVATFGFIHLTLSHMFVISLRQISVARPYGFPSICTFRRVSTGVALIWLVSILYAAAFAPLTAVIIDPEKSKDICTYGNCEKPLLIVAIGVIAASVITVLICYVVVLFNMRAIAYREKMHNEPEVTKKKMYRFFYFGGHLGLYVIVSTLVITGAAIILHNVYLYHKIRSSMRKDCDIVGYIDTLIRLETLAGGVVLLWLVRVVFDVVIVLLADYRRLLPWLASNDPQPLRDNQVTSPLQWQKNCFNCPVFKLDGNLHPWDFKN</sequence>
<evidence type="ECO:0000256" key="2">
    <source>
        <dbReference type="ARBA" id="ARBA00022475"/>
    </source>
</evidence>
<keyword evidence="4 8" id="KW-1133">Transmembrane helix</keyword>
<name>A0A0N4W9K3_HAEPC</name>
<feature type="transmembrane region" description="Helical" evidence="8">
    <location>
        <begin position="209"/>
        <end position="235"/>
    </location>
</feature>
<evidence type="ECO:0000256" key="1">
    <source>
        <dbReference type="ARBA" id="ARBA00004651"/>
    </source>
</evidence>
<feature type="domain" description="G-protein coupled receptors family 1 profile" evidence="9">
    <location>
        <begin position="67"/>
        <end position="255"/>
    </location>
</feature>
<feature type="transmembrane region" description="Helical" evidence="8">
    <location>
        <begin position="88"/>
        <end position="108"/>
    </location>
</feature>
<dbReference type="GO" id="GO:0004930">
    <property type="term" value="F:G protein-coupled receptor activity"/>
    <property type="evidence" value="ECO:0007669"/>
    <property type="project" value="UniProtKB-KW"/>
</dbReference>
<evidence type="ECO:0000256" key="6">
    <source>
        <dbReference type="ARBA" id="ARBA00023136"/>
    </source>
</evidence>
<evidence type="ECO:0000256" key="8">
    <source>
        <dbReference type="SAM" id="Phobius"/>
    </source>
</evidence>
<feature type="transmembrane region" description="Helical" evidence="8">
    <location>
        <begin position="52"/>
        <end position="76"/>
    </location>
</feature>
<dbReference type="OMA" id="CFNCPVF"/>
<evidence type="ECO:0000259" key="9">
    <source>
        <dbReference type="PROSITE" id="PS50262"/>
    </source>
</evidence>
<protein>
    <submittedName>
        <fullName evidence="10">G_PROTEIN_RECEP_F1_2 domain-containing protein</fullName>
    </submittedName>
</protein>
<evidence type="ECO:0000256" key="7">
    <source>
        <dbReference type="ARBA" id="ARBA00023224"/>
    </source>
</evidence>
<dbReference type="Gene3D" id="1.20.1070.10">
    <property type="entry name" value="Rhodopsin 7-helix transmembrane proteins"/>
    <property type="match status" value="1"/>
</dbReference>
<evidence type="ECO:0000313" key="10">
    <source>
        <dbReference type="WBParaSite" id="HPLM_0000698101-mRNA-1"/>
    </source>
</evidence>